<evidence type="ECO:0000256" key="2">
    <source>
        <dbReference type="ARBA" id="ARBA00007276"/>
    </source>
</evidence>
<keyword evidence="4 7" id="KW-0235">DNA replication</keyword>
<evidence type="ECO:0000256" key="5">
    <source>
        <dbReference type="ARBA" id="ARBA00023242"/>
    </source>
</evidence>
<comment type="function">
    <text evidence="7">Has a role in the initiation of DNA replication. Required at S-phase checkpoint.</text>
</comment>
<dbReference type="InParanoid" id="J4IB82"/>
<dbReference type="GO" id="GO:0003697">
    <property type="term" value="F:single-stranded DNA binding"/>
    <property type="evidence" value="ECO:0007669"/>
    <property type="project" value="TreeGrafter"/>
</dbReference>
<evidence type="ECO:0000256" key="3">
    <source>
        <dbReference type="ARBA" id="ARBA00018363"/>
    </source>
</evidence>
<dbReference type="GO" id="GO:1902977">
    <property type="term" value="P:mitotic DNA replication preinitiation complex assembly"/>
    <property type="evidence" value="ECO:0007669"/>
    <property type="project" value="TreeGrafter"/>
</dbReference>
<gene>
    <name evidence="9" type="ORF">FIBRA_06372</name>
</gene>
<dbReference type="GO" id="GO:0006270">
    <property type="term" value="P:DNA replication initiation"/>
    <property type="evidence" value="ECO:0007669"/>
    <property type="project" value="UniProtKB-UniRule"/>
</dbReference>
<organism evidence="9 10">
    <name type="scientific">Fibroporia radiculosa</name>
    <dbReference type="NCBI Taxonomy" id="599839"/>
    <lineage>
        <taxon>Eukaryota</taxon>
        <taxon>Fungi</taxon>
        <taxon>Dikarya</taxon>
        <taxon>Basidiomycota</taxon>
        <taxon>Agaricomycotina</taxon>
        <taxon>Agaricomycetes</taxon>
        <taxon>Polyporales</taxon>
        <taxon>Fibroporiaceae</taxon>
        <taxon>Fibroporia</taxon>
    </lineage>
</organism>
<feature type="compositionally biased region" description="Basic and acidic residues" evidence="8">
    <location>
        <begin position="326"/>
        <end position="337"/>
    </location>
</feature>
<keyword evidence="10" id="KW-1185">Reference proteome</keyword>
<dbReference type="EMBL" id="HE797145">
    <property type="protein sequence ID" value="CCM04206.1"/>
    <property type="molecule type" value="Genomic_DNA"/>
</dbReference>
<proteinExistence type="inferred from homology"/>
<dbReference type="InterPro" id="IPR021110">
    <property type="entry name" value="DNA_rep_checkpnt_protein"/>
</dbReference>
<name>J4IB82_9APHY</name>
<feature type="compositionally biased region" description="Low complexity" evidence="8">
    <location>
        <begin position="57"/>
        <end position="73"/>
    </location>
</feature>
<dbReference type="Gene3D" id="1.10.10.1460">
    <property type="match status" value="1"/>
</dbReference>
<feature type="compositionally biased region" description="Basic and acidic residues" evidence="8">
    <location>
        <begin position="104"/>
        <end position="116"/>
    </location>
</feature>
<keyword evidence="6 7" id="KW-0131">Cell cycle</keyword>
<dbReference type="InterPro" id="IPR040203">
    <property type="entry name" value="Sld2"/>
</dbReference>
<dbReference type="Proteomes" id="UP000006352">
    <property type="component" value="Unassembled WGS sequence"/>
</dbReference>
<dbReference type="Pfam" id="PF11719">
    <property type="entry name" value="Drc1-Sld2"/>
    <property type="match status" value="1"/>
</dbReference>
<evidence type="ECO:0000256" key="6">
    <source>
        <dbReference type="ARBA" id="ARBA00023306"/>
    </source>
</evidence>
<evidence type="ECO:0000313" key="10">
    <source>
        <dbReference type="Proteomes" id="UP000006352"/>
    </source>
</evidence>
<dbReference type="HOGENOM" id="CLU_035050_0_0_1"/>
<feature type="region of interest" description="Disordered" evidence="8">
    <location>
        <begin position="589"/>
        <end position="611"/>
    </location>
</feature>
<dbReference type="GO" id="GO:0000727">
    <property type="term" value="P:double-strand break repair via break-induced replication"/>
    <property type="evidence" value="ECO:0007669"/>
    <property type="project" value="TreeGrafter"/>
</dbReference>
<reference evidence="9 10" key="1">
    <citation type="journal article" date="2012" name="Appl. Environ. Microbiol.">
        <title>Short-read sequencing for genomic analysis of the brown rot fungus Fibroporia radiculosa.</title>
        <authorList>
            <person name="Tang J.D."/>
            <person name="Perkins A.D."/>
            <person name="Sonstegard T.S."/>
            <person name="Schroeder S.G."/>
            <person name="Burgess S.C."/>
            <person name="Diehl S.V."/>
        </authorList>
    </citation>
    <scope>NUCLEOTIDE SEQUENCE [LARGE SCALE GENOMIC DNA]</scope>
    <source>
        <strain evidence="9 10">TFFH 294</strain>
    </source>
</reference>
<feature type="compositionally biased region" description="Polar residues" evidence="8">
    <location>
        <begin position="117"/>
        <end position="151"/>
    </location>
</feature>
<dbReference type="GO" id="GO:0003688">
    <property type="term" value="F:DNA replication origin binding"/>
    <property type="evidence" value="ECO:0007669"/>
    <property type="project" value="TreeGrafter"/>
</dbReference>
<feature type="region of interest" description="Disordered" evidence="8">
    <location>
        <begin position="261"/>
        <end position="401"/>
    </location>
</feature>
<dbReference type="PANTHER" id="PTHR28124">
    <property type="entry name" value="DNA REPLICATION REGULATOR SLD2"/>
    <property type="match status" value="1"/>
</dbReference>
<feature type="region of interest" description="Disordered" evidence="8">
    <location>
        <begin position="53"/>
        <end position="243"/>
    </location>
</feature>
<feature type="region of interest" description="Disordered" evidence="8">
    <location>
        <begin position="417"/>
        <end position="451"/>
    </location>
</feature>
<feature type="compositionally biased region" description="Basic and acidic residues" evidence="8">
    <location>
        <begin position="195"/>
        <end position="204"/>
    </location>
</feature>
<dbReference type="RefSeq" id="XP_012183489.1">
    <property type="nucleotide sequence ID" value="XM_012328099.1"/>
</dbReference>
<accession>J4IB82</accession>
<dbReference type="GO" id="GO:0031261">
    <property type="term" value="C:DNA replication preinitiation complex"/>
    <property type="evidence" value="ECO:0007669"/>
    <property type="project" value="TreeGrafter"/>
</dbReference>
<feature type="compositionally biased region" description="Acidic residues" evidence="8">
    <location>
        <begin position="589"/>
        <end position="601"/>
    </location>
</feature>
<keyword evidence="5 7" id="KW-0539">Nucleus</keyword>
<dbReference type="PANTHER" id="PTHR28124:SF1">
    <property type="entry name" value="DNA REPLICATION REGULATOR SLD2"/>
    <property type="match status" value="1"/>
</dbReference>
<evidence type="ECO:0000256" key="4">
    <source>
        <dbReference type="ARBA" id="ARBA00022705"/>
    </source>
</evidence>
<dbReference type="STRING" id="599839.J4IB82"/>
<dbReference type="OrthoDB" id="8775810at2759"/>
<evidence type="ECO:0000256" key="7">
    <source>
        <dbReference type="RuleBase" id="RU367067"/>
    </source>
</evidence>
<comment type="similarity">
    <text evidence="2 7">Belongs to the SLD2 family.</text>
</comment>
<dbReference type="AlphaFoldDB" id="J4IB82"/>
<evidence type="ECO:0000313" key="9">
    <source>
        <dbReference type="EMBL" id="CCM04206.1"/>
    </source>
</evidence>
<sequence length="611" mass="67306">MDVASLRAEIKAWEREFRGMHSRNPSIQEIKDQPAIAAKYKLYKSLSKSSVYAPIVGPSTSRSSTPPGSQPRQTAPASTSLFAKSRAVKVDPPSQTSNPFSPVKNKDKSRDIRDHGTVQSVKPSSDLNPFTTPTKPKQHINFQPLAQSRSPSPEPFPLIQTVRPSSPVLHTPTARSAVTRARKRLRGEPVSPSPVKDKRVRADYQRSLNFTSSTYDSDDDVSHENGHLVANGSETFMEATPMKLPPGGKAFRLLFDEVLPASQEASRQPASRALSRNRPPVDSKRFSNRRKRSRAFSPSSGEDEDGDWSRSGKLKGLMTSITVRPTAEDTNIHEKLSNQRGSKRILPRAVLPPKDDLRSDVGPSRGQGPKHKVNAALGDRISISQPGRSAVKRPLGSELQTRGSDELDSLMAGKNFSHRLPLLPPSPPAESSRSYASNSKDPSRNKAASAFSRKKARLLEHAGGDESDHGDEKSDADDGPVKIVEHSWHSRKAQCVKAGGEPVDDYFDWSHSTPRLASPVSRELAAEAGTIDVQLPDELKRILALSLSQDADKEQKRLVNGLLYGRRQIHYDPKKGEIWDIGEVDDSTDDIAKDSEEDWESEPIPWEIGEL</sequence>
<protein>
    <recommendedName>
        <fullName evidence="3 7">DNA replication regulator SLD2</fullName>
    </recommendedName>
</protein>
<evidence type="ECO:0000256" key="1">
    <source>
        <dbReference type="ARBA" id="ARBA00004123"/>
    </source>
</evidence>
<dbReference type="GeneID" id="24099117"/>
<comment type="subcellular location">
    <subcellularLocation>
        <location evidence="1 7">Nucleus</location>
    </subcellularLocation>
</comment>
<evidence type="ECO:0000256" key="8">
    <source>
        <dbReference type="SAM" id="MobiDB-lite"/>
    </source>
</evidence>